<sequence>MLVTRVKLRHILGPRNQILHGGFARPLAHMLAPCLHLANVECSTEMTTPNVQTGPAFAYCSKRGLAGIEVCSTTSKRRLHFSFVIRRPLELAHLIDCIGLQIDCIGLQRL</sequence>
<protein>
    <submittedName>
        <fullName evidence="1">Uncharacterized protein</fullName>
    </submittedName>
</protein>
<gene>
    <name evidence="1" type="ORF">PCAR00345_LOCUS5952</name>
</gene>
<organism evidence="1">
    <name type="scientific">Chrysotila carterae</name>
    <name type="common">Marine alga</name>
    <name type="synonym">Syracosphaera carterae</name>
    <dbReference type="NCBI Taxonomy" id="13221"/>
    <lineage>
        <taxon>Eukaryota</taxon>
        <taxon>Haptista</taxon>
        <taxon>Haptophyta</taxon>
        <taxon>Prymnesiophyceae</taxon>
        <taxon>Isochrysidales</taxon>
        <taxon>Isochrysidaceae</taxon>
        <taxon>Chrysotila</taxon>
    </lineage>
</organism>
<accession>A0A7S4B436</accession>
<name>A0A7S4B436_CHRCT</name>
<dbReference type="AlphaFoldDB" id="A0A7S4B436"/>
<reference evidence="1" key="1">
    <citation type="submission" date="2021-01" db="EMBL/GenBank/DDBJ databases">
        <authorList>
            <person name="Corre E."/>
            <person name="Pelletier E."/>
            <person name="Niang G."/>
            <person name="Scheremetjew M."/>
            <person name="Finn R."/>
            <person name="Kale V."/>
            <person name="Holt S."/>
            <person name="Cochrane G."/>
            <person name="Meng A."/>
            <person name="Brown T."/>
            <person name="Cohen L."/>
        </authorList>
    </citation>
    <scope>NUCLEOTIDE SEQUENCE</scope>
    <source>
        <strain evidence="1">CCMP645</strain>
    </source>
</reference>
<evidence type="ECO:0000313" key="1">
    <source>
        <dbReference type="EMBL" id="CAE0753365.1"/>
    </source>
</evidence>
<proteinExistence type="predicted"/>
<dbReference type="EMBL" id="HBIZ01010086">
    <property type="protein sequence ID" value="CAE0753365.1"/>
    <property type="molecule type" value="Transcribed_RNA"/>
</dbReference>